<feature type="compositionally biased region" description="Polar residues" evidence="1">
    <location>
        <begin position="71"/>
        <end position="98"/>
    </location>
</feature>
<dbReference type="HOGENOM" id="CLU_2099397_0_0_1"/>
<dbReference type="OMA" id="PIGMEFS"/>
<dbReference type="Proteomes" id="UP000008744">
    <property type="component" value="Unassembled WGS sequence"/>
</dbReference>
<gene>
    <name evidence="2" type="primary">Dper\GL18006</name>
    <name evidence="2" type="ORF">Dper_GL18006</name>
</gene>
<dbReference type="KEGG" id="dpe:6599873"/>
<evidence type="ECO:0000313" key="3">
    <source>
        <dbReference type="Proteomes" id="UP000008744"/>
    </source>
</evidence>
<protein>
    <submittedName>
        <fullName evidence="2">GL18006</fullName>
    </submittedName>
</protein>
<proteinExistence type="predicted"/>
<dbReference type="OrthoDB" id="7872254at2759"/>
<reference evidence="2 3" key="1">
    <citation type="journal article" date="2007" name="Nature">
        <title>Evolution of genes and genomes on the Drosophila phylogeny.</title>
        <authorList>
            <consortium name="Drosophila 12 Genomes Consortium"/>
            <person name="Clark A.G."/>
            <person name="Eisen M.B."/>
            <person name="Smith D.R."/>
            <person name="Bergman C.M."/>
            <person name="Oliver B."/>
            <person name="Markow T.A."/>
            <person name="Kaufman T.C."/>
            <person name="Kellis M."/>
            <person name="Gelbart W."/>
            <person name="Iyer V.N."/>
            <person name="Pollard D.A."/>
            <person name="Sackton T.B."/>
            <person name="Larracuente A.M."/>
            <person name="Singh N.D."/>
            <person name="Abad J.P."/>
            <person name="Abt D.N."/>
            <person name="Adryan B."/>
            <person name="Aguade M."/>
            <person name="Akashi H."/>
            <person name="Anderson W.W."/>
            <person name="Aquadro C.F."/>
            <person name="Ardell D.H."/>
            <person name="Arguello R."/>
            <person name="Artieri C.G."/>
            <person name="Barbash D.A."/>
            <person name="Barker D."/>
            <person name="Barsanti P."/>
            <person name="Batterham P."/>
            <person name="Batzoglou S."/>
            <person name="Begun D."/>
            <person name="Bhutkar A."/>
            <person name="Blanco E."/>
            <person name="Bosak S.A."/>
            <person name="Bradley R.K."/>
            <person name="Brand A.D."/>
            <person name="Brent M.R."/>
            <person name="Brooks A.N."/>
            <person name="Brown R.H."/>
            <person name="Butlin R.K."/>
            <person name="Caggese C."/>
            <person name="Calvi B.R."/>
            <person name="Bernardo de Carvalho A."/>
            <person name="Caspi A."/>
            <person name="Castrezana S."/>
            <person name="Celniker S.E."/>
            <person name="Chang J.L."/>
            <person name="Chapple C."/>
            <person name="Chatterji S."/>
            <person name="Chinwalla A."/>
            <person name="Civetta A."/>
            <person name="Clifton S.W."/>
            <person name="Comeron J.M."/>
            <person name="Costello J.C."/>
            <person name="Coyne J.A."/>
            <person name="Daub J."/>
            <person name="David R.G."/>
            <person name="Delcher A.L."/>
            <person name="Delehaunty K."/>
            <person name="Do C.B."/>
            <person name="Ebling H."/>
            <person name="Edwards K."/>
            <person name="Eickbush T."/>
            <person name="Evans J.D."/>
            <person name="Filipski A."/>
            <person name="Findeiss S."/>
            <person name="Freyhult E."/>
            <person name="Fulton L."/>
            <person name="Fulton R."/>
            <person name="Garcia A.C."/>
            <person name="Gardiner A."/>
            <person name="Garfield D.A."/>
            <person name="Garvin B.E."/>
            <person name="Gibson G."/>
            <person name="Gilbert D."/>
            <person name="Gnerre S."/>
            <person name="Godfrey J."/>
            <person name="Good R."/>
            <person name="Gotea V."/>
            <person name="Gravely B."/>
            <person name="Greenberg A.J."/>
            <person name="Griffiths-Jones S."/>
            <person name="Gross S."/>
            <person name="Guigo R."/>
            <person name="Gustafson E.A."/>
            <person name="Haerty W."/>
            <person name="Hahn M.W."/>
            <person name="Halligan D.L."/>
            <person name="Halpern A.L."/>
            <person name="Halter G.M."/>
            <person name="Han M.V."/>
            <person name="Heger A."/>
            <person name="Hillier L."/>
            <person name="Hinrichs A.S."/>
            <person name="Holmes I."/>
            <person name="Hoskins R.A."/>
            <person name="Hubisz M.J."/>
            <person name="Hultmark D."/>
            <person name="Huntley M.A."/>
            <person name="Jaffe D.B."/>
            <person name="Jagadeeshan S."/>
            <person name="Jeck W.R."/>
            <person name="Johnson J."/>
            <person name="Jones C.D."/>
            <person name="Jordan W.C."/>
            <person name="Karpen G.H."/>
            <person name="Kataoka E."/>
            <person name="Keightley P.D."/>
            <person name="Kheradpour P."/>
            <person name="Kirkness E.F."/>
            <person name="Koerich L.B."/>
            <person name="Kristiansen K."/>
            <person name="Kudrna D."/>
            <person name="Kulathinal R.J."/>
            <person name="Kumar S."/>
            <person name="Kwok R."/>
            <person name="Lander E."/>
            <person name="Langley C.H."/>
            <person name="Lapoint R."/>
            <person name="Lazzaro B.P."/>
            <person name="Lee S.J."/>
            <person name="Levesque L."/>
            <person name="Li R."/>
            <person name="Lin C.F."/>
            <person name="Lin M.F."/>
            <person name="Lindblad-Toh K."/>
            <person name="Llopart A."/>
            <person name="Long M."/>
            <person name="Low L."/>
            <person name="Lozovsky E."/>
            <person name="Lu J."/>
            <person name="Luo M."/>
            <person name="Machado C.A."/>
            <person name="Makalowski W."/>
            <person name="Marzo M."/>
            <person name="Matsuda M."/>
            <person name="Matzkin L."/>
            <person name="McAllister B."/>
            <person name="McBride C.S."/>
            <person name="McKernan B."/>
            <person name="McKernan K."/>
            <person name="Mendez-Lago M."/>
            <person name="Minx P."/>
            <person name="Mollenhauer M.U."/>
            <person name="Montooth K."/>
            <person name="Mount S.M."/>
            <person name="Mu X."/>
            <person name="Myers E."/>
            <person name="Negre B."/>
            <person name="Newfeld S."/>
            <person name="Nielsen R."/>
            <person name="Noor M.A."/>
            <person name="O'Grady P."/>
            <person name="Pachter L."/>
            <person name="Papaceit M."/>
            <person name="Parisi M.J."/>
            <person name="Parisi M."/>
            <person name="Parts L."/>
            <person name="Pedersen J.S."/>
            <person name="Pesole G."/>
            <person name="Phillippy A.M."/>
            <person name="Ponting C.P."/>
            <person name="Pop M."/>
            <person name="Porcelli D."/>
            <person name="Powell J.R."/>
            <person name="Prohaska S."/>
            <person name="Pruitt K."/>
            <person name="Puig M."/>
            <person name="Quesneville H."/>
            <person name="Ram K.R."/>
            <person name="Rand D."/>
            <person name="Rasmussen M.D."/>
            <person name="Reed L.K."/>
            <person name="Reenan R."/>
            <person name="Reily A."/>
            <person name="Remington K.A."/>
            <person name="Rieger T.T."/>
            <person name="Ritchie M.G."/>
            <person name="Robin C."/>
            <person name="Rogers Y.H."/>
            <person name="Rohde C."/>
            <person name="Rozas J."/>
            <person name="Rubenfield M.J."/>
            <person name="Ruiz A."/>
            <person name="Russo S."/>
            <person name="Salzberg S.L."/>
            <person name="Sanchez-Gracia A."/>
            <person name="Saranga D.J."/>
            <person name="Sato H."/>
            <person name="Schaeffer S.W."/>
            <person name="Schatz M.C."/>
            <person name="Schlenke T."/>
            <person name="Schwartz R."/>
            <person name="Segarra C."/>
            <person name="Singh R.S."/>
            <person name="Sirot L."/>
            <person name="Sirota M."/>
            <person name="Sisneros N.B."/>
            <person name="Smith C.D."/>
            <person name="Smith T.F."/>
            <person name="Spieth J."/>
            <person name="Stage D.E."/>
            <person name="Stark A."/>
            <person name="Stephan W."/>
            <person name="Strausberg R.L."/>
            <person name="Strempel S."/>
            <person name="Sturgill D."/>
            <person name="Sutton G."/>
            <person name="Sutton G.G."/>
            <person name="Tao W."/>
            <person name="Teichmann S."/>
            <person name="Tobari Y.N."/>
            <person name="Tomimura Y."/>
            <person name="Tsolas J.M."/>
            <person name="Valente V.L."/>
            <person name="Venter E."/>
            <person name="Venter J.C."/>
            <person name="Vicario S."/>
            <person name="Vieira F.G."/>
            <person name="Vilella A.J."/>
            <person name="Villasante A."/>
            <person name="Walenz B."/>
            <person name="Wang J."/>
            <person name="Wasserman M."/>
            <person name="Watts T."/>
            <person name="Wilson D."/>
            <person name="Wilson R.K."/>
            <person name="Wing R.A."/>
            <person name="Wolfner M.F."/>
            <person name="Wong A."/>
            <person name="Wong G.K."/>
            <person name="Wu C.I."/>
            <person name="Wu G."/>
            <person name="Yamamoto D."/>
            <person name="Yang H.P."/>
            <person name="Yang S.P."/>
            <person name="Yorke J.A."/>
            <person name="Yoshida K."/>
            <person name="Zdobnov E."/>
            <person name="Zhang P."/>
            <person name="Zhang Y."/>
            <person name="Zimin A.V."/>
            <person name="Baldwin J."/>
            <person name="Abdouelleil A."/>
            <person name="Abdulkadir J."/>
            <person name="Abebe A."/>
            <person name="Abera B."/>
            <person name="Abreu J."/>
            <person name="Acer S.C."/>
            <person name="Aftuck L."/>
            <person name="Alexander A."/>
            <person name="An P."/>
            <person name="Anderson E."/>
            <person name="Anderson S."/>
            <person name="Arachi H."/>
            <person name="Azer M."/>
            <person name="Bachantsang P."/>
            <person name="Barry A."/>
            <person name="Bayul T."/>
            <person name="Berlin A."/>
            <person name="Bessette D."/>
            <person name="Bloom T."/>
            <person name="Blye J."/>
            <person name="Boguslavskiy L."/>
            <person name="Bonnet C."/>
            <person name="Boukhgalter B."/>
            <person name="Bourzgui I."/>
            <person name="Brown A."/>
            <person name="Cahill P."/>
            <person name="Channer S."/>
            <person name="Cheshatsang Y."/>
            <person name="Chuda L."/>
            <person name="Citroen M."/>
            <person name="Collymore A."/>
            <person name="Cooke P."/>
            <person name="Costello M."/>
            <person name="D'Aco K."/>
            <person name="Daza R."/>
            <person name="De Haan G."/>
            <person name="DeGray S."/>
            <person name="DeMaso C."/>
            <person name="Dhargay N."/>
            <person name="Dooley K."/>
            <person name="Dooley E."/>
            <person name="Doricent M."/>
            <person name="Dorje P."/>
            <person name="Dorjee K."/>
            <person name="Dupes A."/>
            <person name="Elong R."/>
            <person name="Falk J."/>
            <person name="Farina A."/>
            <person name="Faro S."/>
            <person name="Ferguson D."/>
            <person name="Fisher S."/>
            <person name="Foley C.D."/>
            <person name="Franke A."/>
            <person name="Friedrich D."/>
            <person name="Gadbois L."/>
            <person name="Gearin G."/>
            <person name="Gearin C.R."/>
            <person name="Giannoukos G."/>
            <person name="Goode T."/>
            <person name="Graham J."/>
            <person name="Grandbois E."/>
            <person name="Grewal S."/>
            <person name="Gyaltsen K."/>
            <person name="Hafez N."/>
            <person name="Hagos B."/>
            <person name="Hall J."/>
            <person name="Henson C."/>
            <person name="Hollinger A."/>
            <person name="Honan T."/>
            <person name="Huard M.D."/>
            <person name="Hughes L."/>
            <person name="Hurhula B."/>
            <person name="Husby M.E."/>
            <person name="Kamat A."/>
            <person name="Kanga B."/>
            <person name="Kashin S."/>
            <person name="Khazanovich D."/>
            <person name="Kisner P."/>
            <person name="Lance K."/>
            <person name="Lara M."/>
            <person name="Lee W."/>
            <person name="Lennon N."/>
            <person name="Letendre F."/>
            <person name="LeVine R."/>
            <person name="Lipovsky A."/>
            <person name="Liu X."/>
            <person name="Liu J."/>
            <person name="Liu S."/>
            <person name="Lokyitsang T."/>
            <person name="Lokyitsang Y."/>
            <person name="Lubonja R."/>
            <person name="Lui A."/>
            <person name="MacDonald P."/>
            <person name="Magnisalis V."/>
            <person name="Maru K."/>
            <person name="Matthews C."/>
            <person name="McCusker W."/>
            <person name="McDonough S."/>
            <person name="Mehta T."/>
            <person name="Meldrim J."/>
            <person name="Meneus L."/>
            <person name="Mihai O."/>
            <person name="Mihalev A."/>
            <person name="Mihova T."/>
            <person name="Mittelman R."/>
            <person name="Mlenga V."/>
            <person name="Montmayeur A."/>
            <person name="Mulrain L."/>
            <person name="Navidi A."/>
            <person name="Naylor J."/>
            <person name="Negash T."/>
            <person name="Nguyen T."/>
            <person name="Nguyen N."/>
            <person name="Nicol R."/>
            <person name="Norbu C."/>
            <person name="Norbu N."/>
            <person name="Novod N."/>
            <person name="O'Neill B."/>
            <person name="Osman S."/>
            <person name="Markiewicz E."/>
            <person name="Oyono O.L."/>
            <person name="Patti C."/>
            <person name="Phunkhang P."/>
            <person name="Pierre F."/>
            <person name="Priest M."/>
            <person name="Raghuraman S."/>
            <person name="Rege F."/>
            <person name="Reyes R."/>
            <person name="Rise C."/>
            <person name="Rogov P."/>
            <person name="Ross K."/>
            <person name="Ryan E."/>
            <person name="Settipalli S."/>
            <person name="Shea T."/>
            <person name="Sherpa N."/>
            <person name="Shi L."/>
            <person name="Shih D."/>
            <person name="Sparrow T."/>
            <person name="Spaulding J."/>
            <person name="Stalker J."/>
            <person name="Stange-Thomann N."/>
            <person name="Stavropoulos S."/>
            <person name="Stone C."/>
            <person name="Strader C."/>
            <person name="Tesfaye S."/>
            <person name="Thomson T."/>
            <person name="Thoulutsang Y."/>
            <person name="Thoulutsang D."/>
            <person name="Topham K."/>
            <person name="Topping I."/>
            <person name="Tsamla T."/>
            <person name="Vassiliev H."/>
            <person name="Vo A."/>
            <person name="Wangchuk T."/>
            <person name="Wangdi T."/>
            <person name="Weiand M."/>
            <person name="Wilkinson J."/>
            <person name="Wilson A."/>
            <person name="Yadav S."/>
            <person name="Young G."/>
            <person name="Yu Q."/>
            <person name="Zembek L."/>
            <person name="Zhong D."/>
            <person name="Zimmer A."/>
            <person name="Zwirko Z."/>
            <person name="Jaffe D.B."/>
            <person name="Alvarez P."/>
            <person name="Brockman W."/>
            <person name="Butler J."/>
            <person name="Chin C."/>
            <person name="Gnerre S."/>
            <person name="Grabherr M."/>
            <person name="Kleber M."/>
            <person name="Mauceli E."/>
            <person name="MacCallum I."/>
        </authorList>
    </citation>
    <scope>NUCLEOTIDE SEQUENCE [LARGE SCALE GENOMIC DNA]</scope>
    <source>
        <strain evidence="3">MSH-3 / Tucson 14011-0111.49</strain>
    </source>
</reference>
<dbReference type="PhylomeDB" id="B4H248"/>
<sequence>MDNRNKRNASRTATGLSGSMVPFSLMTLREMDDIEAKGQDASVDAYEASTRAWRNQFKNPNLVPNPIGMEFSSQRRLSEGSSVGTISHYSENDNSPAATPQRAVSAESDCLVVSDHDNQTQGRSRTSDTSLSRSFRI</sequence>
<name>B4H248_DROPE</name>
<organism evidence="3">
    <name type="scientific">Drosophila persimilis</name>
    <name type="common">Fruit fly</name>
    <dbReference type="NCBI Taxonomy" id="7234"/>
    <lineage>
        <taxon>Eukaryota</taxon>
        <taxon>Metazoa</taxon>
        <taxon>Ecdysozoa</taxon>
        <taxon>Arthropoda</taxon>
        <taxon>Hexapoda</taxon>
        <taxon>Insecta</taxon>
        <taxon>Pterygota</taxon>
        <taxon>Neoptera</taxon>
        <taxon>Endopterygota</taxon>
        <taxon>Diptera</taxon>
        <taxon>Brachycera</taxon>
        <taxon>Muscomorpha</taxon>
        <taxon>Ephydroidea</taxon>
        <taxon>Drosophilidae</taxon>
        <taxon>Drosophila</taxon>
        <taxon>Sophophora</taxon>
    </lineage>
</organism>
<keyword evidence="3" id="KW-1185">Reference proteome</keyword>
<dbReference type="EMBL" id="CH479203">
    <property type="protein sequence ID" value="EDW30400.1"/>
    <property type="molecule type" value="Genomic_DNA"/>
</dbReference>
<evidence type="ECO:0000256" key="1">
    <source>
        <dbReference type="SAM" id="MobiDB-lite"/>
    </source>
</evidence>
<dbReference type="AlphaFoldDB" id="B4H248"/>
<accession>B4H248</accession>
<evidence type="ECO:0000313" key="2">
    <source>
        <dbReference type="EMBL" id="EDW30400.1"/>
    </source>
</evidence>
<feature type="compositionally biased region" description="Low complexity" evidence="1">
    <location>
        <begin position="123"/>
        <end position="137"/>
    </location>
</feature>
<feature type="region of interest" description="Disordered" evidence="1">
    <location>
        <begin position="57"/>
        <end position="137"/>
    </location>
</feature>